<accession>A0A2P8G2D1</accession>
<dbReference type="RefSeq" id="WP_106603605.1">
    <property type="nucleotide sequence ID" value="NZ_PYGK01000008.1"/>
</dbReference>
<feature type="domain" description="NmrA-like" evidence="1">
    <location>
        <begin position="4"/>
        <end position="234"/>
    </location>
</feature>
<dbReference type="AlphaFoldDB" id="A0A2P8G2D1"/>
<name>A0A2P8G2D1_9BACT</name>
<organism evidence="2 3">
    <name type="scientific">Chitinophaga ginsengisoli</name>
    <dbReference type="NCBI Taxonomy" id="363837"/>
    <lineage>
        <taxon>Bacteria</taxon>
        <taxon>Pseudomonadati</taxon>
        <taxon>Bacteroidota</taxon>
        <taxon>Chitinophagia</taxon>
        <taxon>Chitinophagales</taxon>
        <taxon>Chitinophagaceae</taxon>
        <taxon>Chitinophaga</taxon>
    </lineage>
</organism>
<reference evidence="2 3" key="1">
    <citation type="submission" date="2018-03" db="EMBL/GenBank/DDBJ databases">
        <title>Genomic Encyclopedia of Archaeal and Bacterial Type Strains, Phase II (KMG-II): from individual species to whole genera.</title>
        <authorList>
            <person name="Goeker M."/>
        </authorList>
    </citation>
    <scope>NUCLEOTIDE SEQUENCE [LARGE SCALE GENOMIC DNA]</scope>
    <source>
        <strain evidence="2 3">DSM 18107</strain>
    </source>
</reference>
<dbReference type="InterPro" id="IPR008030">
    <property type="entry name" value="NmrA-like"/>
</dbReference>
<dbReference type="Pfam" id="PF05368">
    <property type="entry name" value="NmrA"/>
    <property type="match status" value="1"/>
</dbReference>
<dbReference type="Proteomes" id="UP000240978">
    <property type="component" value="Unassembled WGS sequence"/>
</dbReference>
<keyword evidence="3" id="KW-1185">Reference proteome</keyword>
<proteinExistence type="predicted"/>
<evidence type="ECO:0000259" key="1">
    <source>
        <dbReference type="Pfam" id="PF05368"/>
    </source>
</evidence>
<dbReference type="InterPro" id="IPR036291">
    <property type="entry name" value="NAD(P)-bd_dom_sf"/>
</dbReference>
<dbReference type="PANTHER" id="PTHR43162:SF1">
    <property type="entry name" value="PRESTALK A DIFFERENTIATION PROTEIN A"/>
    <property type="match status" value="1"/>
</dbReference>
<dbReference type="Gene3D" id="3.90.25.10">
    <property type="entry name" value="UDP-galactose 4-epimerase, domain 1"/>
    <property type="match status" value="1"/>
</dbReference>
<dbReference type="SUPFAM" id="SSF51735">
    <property type="entry name" value="NAD(P)-binding Rossmann-fold domains"/>
    <property type="match status" value="1"/>
</dbReference>
<evidence type="ECO:0000313" key="3">
    <source>
        <dbReference type="Proteomes" id="UP000240978"/>
    </source>
</evidence>
<dbReference type="EMBL" id="PYGK01000008">
    <property type="protein sequence ID" value="PSL28133.1"/>
    <property type="molecule type" value="Genomic_DNA"/>
</dbReference>
<dbReference type="PANTHER" id="PTHR43162">
    <property type="match status" value="1"/>
</dbReference>
<protein>
    <submittedName>
        <fullName evidence="2">Uncharacterized protein YbjT (DUF2867 family)</fullName>
    </submittedName>
</protein>
<evidence type="ECO:0000313" key="2">
    <source>
        <dbReference type="EMBL" id="PSL28133.1"/>
    </source>
</evidence>
<comment type="caution">
    <text evidence="2">The sequence shown here is derived from an EMBL/GenBank/DDBJ whole genome shotgun (WGS) entry which is preliminary data.</text>
</comment>
<gene>
    <name evidence="2" type="ORF">CLV42_10852</name>
</gene>
<sequence>MKQQETFLVTGATGYTAGYAIPALLEKGVKVRALVHTIDDRIKKLDQPGVEIVQGDLLDFHSISRAMKGITAVYYIYPILTPGILTGTAYLIQAAREEGVRNIVNMSQISARREAKSNAAQDHWMAERMLDLSGITVTHIRPTFFAEWLIYSDSIKKSNTVVLPFGEGRYAPIAAEDQGRVIASLLVNPEEHAGKIYPLFGPVEYNVHDLANILSEELEREITYQDISIDTYKEEAPKQGYHPHFVQHISSVAQDCRDGLFAGTNTAVKDITGREPVGIREFIRKHLAYFQ</sequence>
<dbReference type="OrthoDB" id="9780595at2"/>
<dbReference type="InterPro" id="IPR051604">
    <property type="entry name" value="Ergot_Alk_Oxidoreductase"/>
</dbReference>
<dbReference type="Gene3D" id="3.40.50.720">
    <property type="entry name" value="NAD(P)-binding Rossmann-like Domain"/>
    <property type="match status" value="1"/>
</dbReference>